<dbReference type="InterPro" id="IPR000640">
    <property type="entry name" value="EFG_V-like"/>
</dbReference>
<dbReference type="Proteomes" id="UP000324143">
    <property type="component" value="Unassembled WGS sequence"/>
</dbReference>
<evidence type="ECO:0000256" key="3">
    <source>
        <dbReference type="ARBA" id="ARBA00022741"/>
    </source>
</evidence>
<dbReference type="InterPro" id="IPR038363">
    <property type="entry name" value="LepA_C_sf"/>
</dbReference>
<comment type="similarity">
    <text evidence="10">Belongs to the GTP-binding elongation factor family. LepA subfamily.</text>
</comment>
<dbReference type="InterPro" id="IPR009000">
    <property type="entry name" value="Transl_B-barrel_sf"/>
</dbReference>
<dbReference type="GO" id="GO:0005525">
    <property type="term" value="F:GTP binding"/>
    <property type="evidence" value="ECO:0007669"/>
    <property type="project" value="UniProtKB-UniRule"/>
</dbReference>
<dbReference type="PANTHER" id="PTHR43512:SF4">
    <property type="entry name" value="TRANSLATION FACTOR GUF1 HOMOLOG, CHLOROPLASTIC"/>
    <property type="match status" value="1"/>
</dbReference>
<dbReference type="NCBIfam" id="TIGR00231">
    <property type="entry name" value="small_GTP"/>
    <property type="match status" value="1"/>
</dbReference>
<dbReference type="FunFam" id="2.40.30.10:FF:000015">
    <property type="entry name" value="Translation factor GUF1, mitochondrial"/>
    <property type="match status" value="1"/>
</dbReference>
<organism evidence="14 15">
    <name type="scientific">Candidatus Mcinerneyibacterium aminivorans</name>
    <dbReference type="NCBI Taxonomy" id="2703815"/>
    <lineage>
        <taxon>Bacteria</taxon>
        <taxon>Candidatus Macinerneyibacteriota</taxon>
        <taxon>Candidatus Mcinerneyibacteria</taxon>
        <taxon>Candidatus Mcinerneyibacteriales</taxon>
        <taxon>Candidatus Mcinerneyibacteriaceae</taxon>
        <taxon>Candidatus Mcinerneyibacterium</taxon>
    </lineage>
</organism>
<dbReference type="InterPro" id="IPR004161">
    <property type="entry name" value="EFTu-like_2"/>
</dbReference>
<dbReference type="CDD" id="cd16260">
    <property type="entry name" value="EF4_III"/>
    <property type="match status" value="1"/>
</dbReference>
<dbReference type="GO" id="GO:0005886">
    <property type="term" value="C:plasma membrane"/>
    <property type="evidence" value="ECO:0007669"/>
    <property type="project" value="UniProtKB-SubCell"/>
</dbReference>
<dbReference type="NCBIfam" id="TIGR01393">
    <property type="entry name" value="lepA"/>
    <property type="match status" value="1"/>
</dbReference>
<evidence type="ECO:0000256" key="1">
    <source>
        <dbReference type="ARBA" id="ARBA00005454"/>
    </source>
</evidence>
<keyword evidence="5 12" id="KW-0648">Protein biosynthesis</keyword>
<sequence>MDNKKIRNFSIIAHIDHGKSTLADRILEFTNTIEKRDMQDQFLDTMDIERERGITVKSQAIRIMYKGHKLHLIDTPGHVDFSYEVSRALKACEGALLIIDGTQGIQAQTMANVYLAMETDVKIIPVINKIDLPGVKIEETKQEIYEELGYEEDEILLASAKEGIGIEKILDTIIERIPAPAGDEKKSLKALIFDSHYNSYQGVILYVRIIDGEINKEDKILLMGSQAKYEVHEIGIFEPKMKKVDKLTAGDVGYITAGIKDITKAKVGDTITSAENPVDKPLPGYREMIPMVYCGMYPTDNDRYNELRDALDKLALNDAAIRFEPDTSEALGFGFRVGFLGLLHMEVTQERLEREFDIDLVITTPNVVYKAYYEDGEVKEIHNPAQLDQSRLERIEEPYVKAEIITPDDYIGPIMKLCTDKNADHKGMEYLSSDRVLIKFNIPLRQIIFNFYDRLKSVSSGYASLDYDLIGYKESDLVKLTILVNKKPVDALTTIVHRDDAHYRGRQLARKLKEHIPRQLFKVPIQASIGKRVVSRVTVKALRKNVTSKCYGGDVSRKKKLLEKQKEGKKRMKKVGSVDIPQEAFLSILEVDDE</sequence>
<evidence type="ECO:0000313" key="15">
    <source>
        <dbReference type="Proteomes" id="UP000324143"/>
    </source>
</evidence>
<dbReference type="Gene3D" id="3.30.70.240">
    <property type="match status" value="1"/>
</dbReference>
<evidence type="ECO:0000256" key="5">
    <source>
        <dbReference type="ARBA" id="ARBA00022917"/>
    </source>
</evidence>
<dbReference type="Gene3D" id="2.40.30.10">
    <property type="entry name" value="Translation factors"/>
    <property type="match status" value="1"/>
</dbReference>
<dbReference type="Gene3D" id="3.40.50.300">
    <property type="entry name" value="P-loop containing nucleotide triphosphate hydrolases"/>
    <property type="match status" value="1"/>
</dbReference>
<feature type="domain" description="Tr-type G" evidence="13">
    <location>
        <begin position="4"/>
        <end position="181"/>
    </location>
</feature>
<dbReference type="GO" id="GO:0003924">
    <property type="term" value="F:GTPase activity"/>
    <property type="evidence" value="ECO:0007669"/>
    <property type="project" value="UniProtKB-UniRule"/>
</dbReference>
<dbReference type="Pfam" id="PF03144">
    <property type="entry name" value="GTP_EFTU_D2"/>
    <property type="match status" value="1"/>
</dbReference>
<dbReference type="PROSITE" id="PS00301">
    <property type="entry name" value="G_TR_1"/>
    <property type="match status" value="1"/>
</dbReference>
<evidence type="ECO:0000256" key="11">
    <source>
        <dbReference type="ARBA" id="ARBA00066744"/>
    </source>
</evidence>
<protein>
    <recommendedName>
        <fullName evidence="11 12">Elongation factor 4</fullName>
        <shortName evidence="12">EF-4</shortName>
        <ecNumber evidence="11 12">3.6.5.n1</ecNumber>
    </recommendedName>
    <alternativeName>
        <fullName evidence="12">Ribosomal back-translocase LepA</fullName>
    </alternativeName>
</protein>
<dbReference type="PRINTS" id="PR00315">
    <property type="entry name" value="ELONGATNFCT"/>
</dbReference>
<dbReference type="Gene3D" id="3.30.70.2570">
    <property type="entry name" value="Elongation factor 4, C-terminal domain"/>
    <property type="match status" value="1"/>
</dbReference>
<evidence type="ECO:0000256" key="2">
    <source>
        <dbReference type="ARBA" id="ARBA00022475"/>
    </source>
</evidence>
<dbReference type="FunFam" id="3.30.70.870:FF:000004">
    <property type="entry name" value="Translation factor GUF1, mitochondrial"/>
    <property type="match status" value="1"/>
</dbReference>
<dbReference type="EC" id="3.6.5.n1" evidence="11 12"/>
<dbReference type="Pfam" id="PF00679">
    <property type="entry name" value="EFG_C"/>
    <property type="match status" value="1"/>
</dbReference>
<dbReference type="Pfam" id="PF00009">
    <property type="entry name" value="GTP_EFTU"/>
    <property type="match status" value="1"/>
</dbReference>
<comment type="similarity">
    <text evidence="1 12">Belongs to the TRAFAC class translation factor GTPase superfamily. Classic translation factor GTPase family. LepA subfamily.</text>
</comment>
<keyword evidence="3 12" id="KW-0547">Nucleotide-binding</keyword>
<comment type="subcellular location">
    <subcellularLocation>
        <location evidence="12">Cell membrane</location>
        <topology evidence="12">Peripheral membrane protein</topology>
        <orientation evidence="12">Cytoplasmic side</orientation>
    </subcellularLocation>
</comment>
<feature type="binding site" evidence="12">
    <location>
        <begin position="128"/>
        <end position="131"/>
    </location>
    <ligand>
        <name>GTP</name>
        <dbReference type="ChEBI" id="CHEBI:37565"/>
    </ligand>
</feature>
<dbReference type="InterPro" id="IPR000795">
    <property type="entry name" value="T_Tr_GTP-bd_dom"/>
</dbReference>
<keyword evidence="4 12" id="KW-0378">Hydrolase</keyword>
<dbReference type="CDD" id="cd01890">
    <property type="entry name" value="LepA"/>
    <property type="match status" value="1"/>
</dbReference>
<evidence type="ECO:0000256" key="10">
    <source>
        <dbReference type="ARBA" id="ARBA00061052"/>
    </source>
</evidence>
<dbReference type="GO" id="GO:0045727">
    <property type="term" value="P:positive regulation of translation"/>
    <property type="evidence" value="ECO:0007669"/>
    <property type="project" value="UniProtKB-UniRule"/>
</dbReference>
<comment type="catalytic activity">
    <reaction evidence="8 12">
        <text>GTP + H2O = GDP + phosphate + H(+)</text>
        <dbReference type="Rhea" id="RHEA:19669"/>
        <dbReference type="ChEBI" id="CHEBI:15377"/>
        <dbReference type="ChEBI" id="CHEBI:15378"/>
        <dbReference type="ChEBI" id="CHEBI:37565"/>
        <dbReference type="ChEBI" id="CHEBI:43474"/>
        <dbReference type="ChEBI" id="CHEBI:58189"/>
        <dbReference type="EC" id="3.6.5.n1"/>
    </reaction>
</comment>
<comment type="caution">
    <text evidence="14">The sequence shown here is derived from an EMBL/GenBank/DDBJ whole genome shotgun (WGS) entry which is preliminary data.</text>
</comment>
<dbReference type="SUPFAM" id="SSF54980">
    <property type="entry name" value="EF-G C-terminal domain-like"/>
    <property type="match status" value="2"/>
</dbReference>
<dbReference type="FunFam" id="3.30.70.240:FF:000007">
    <property type="entry name" value="Translation factor GUF1, mitochondrial"/>
    <property type="match status" value="1"/>
</dbReference>
<dbReference type="InterPro" id="IPR006297">
    <property type="entry name" value="EF-4"/>
</dbReference>
<dbReference type="InterPro" id="IPR035654">
    <property type="entry name" value="LepA_IV"/>
</dbReference>
<dbReference type="Gene3D" id="3.30.70.870">
    <property type="entry name" value="Elongation Factor G (Translational Gtpase), domain 3"/>
    <property type="match status" value="1"/>
</dbReference>
<dbReference type="PROSITE" id="PS51722">
    <property type="entry name" value="G_TR_2"/>
    <property type="match status" value="1"/>
</dbReference>
<dbReference type="GO" id="GO:0043022">
    <property type="term" value="F:ribosome binding"/>
    <property type="evidence" value="ECO:0007669"/>
    <property type="project" value="UniProtKB-UniRule"/>
</dbReference>
<evidence type="ECO:0000256" key="7">
    <source>
        <dbReference type="ARBA" id="ARBA00023136"/>
    </source>
</evidence>
<dbReference type="GO" id="GO:0003746">
    <property type="term" value="F:translation elongation factor activity"/>
    <property type="evidence" value="ECO:0007669"/>
    <property type="project" value="UniProtKB-UniRule"/>
</dbReference>
<dbReference type="HAMAP" id="MF_00071">
    <property type="entry name" value="LepA"/>
    <property type="match status" value="1"/>
</dbReference>
<dbReference type="InterPro" id="IPR013842">
    <property type="entry name" value="LepA_CTD"/>
</dbReference>
<keyword evidence="2 12" id="KW-1003">Cell membrane</keyword>
<keyword evidence="6 12" id="KW-0342">GTP-binding</keyword>
<dbReference type="InterPro" id="IPR027417">
    <property type="entry name" value="P-loop_NTPase"/>
</dbReference>
<dbReference type="InterPro" id="IPR031157">
    <property type="entry name" value="G_TR_CS"/>
</dbReference>
<evidence type="ECO:0000256" key="9">
    <source>
        <dbReference type="ARBA" id="ARBA00057626"/>
    </source>
</evidence>
<keyword evidence="7 12" id="KW-0472">Membrane</keyword>
<comment type="function">
    <text evidence="9 12">Required for accurate and efficient protein synthesis under certain stress conditions. May act as a fidelity factor of the translation reaction, by catalyzing a one-codon backward translocation of tRNAs on improperly translocated ribosomes. Back-translocation proceeds from a post-translocation (POST) complex to a pre-translocation (PRE) complex, thus giving elongation factor G a second chance to translocate the tRNAs correctly. Binds to ribosomes in a GTP-dependent manner.</text>
</comment>
<reference evidence="14" key="1">
    <citation type="submission" date="2019-08" db="EMBL/GenBank/DDBJ databases">
        <title>Genomic characterization of a novel candidate phylum (ARYD3) from a high temperature, high salinity tertiary oil reservoir in north central Oklahoma, USA.</title>
        <authorList>
            <person name="Youssef N.H."/>
            <person name="Yadav A."/>
            <person name="Elshahed M.S."/>
        </authorList>
    </citation>
    <scope>NUCLEOTIDE SEQUENCE [LARGE SCALE GENOMIC DNA]</scope>
    <source>
        <strain evidence="14">ARYD3</strain>
    </source>
</reference>
<dbReference type="EMBL" id="VSIX01000032">
    <property type="protein sequence ID" value="TYB31598.1"/>
    <property type="molecule type" value="Genomic_DNA"/>
</dbReference>
<keyword evidence="14" id="KW-0251">Elongation factor</keyword>
<evidence type="ECO:0000256" key="8">
    <source>
        <dbReference type="ARBA" id="ARBA00050293"/>
    </source>
</evidence>
<evidence type="ECO:0000256" key="12">
    <source>
        <dbReference type="HAMAP-Rule" id="MF_00071"/>
    </source>
</evidence>
<dbReference type="InterPro" id="IPR035647">
    <property type="entry name" value="EFG_III/V"/>
</dbReference>
<dbReference type="FunFam" id="3.40.50.300:FF:000078">
    <property type="entry name" value="Elongation factor 4"/>
    <property type="match status" value="1"/>
</dbReference>
<evidence type="ECO:0000313" key="14">
    <source>
        <dbReference type="EMBL" id="TYB31598.1"/>
    </source>
</evidence>
<proteinExistence type="inferred from homology"/>
<dbReference type="AlphaFoldDB" id="A0A5D0MK61"/>
<dbReference type="CDD" id="cd03699">
    <property type="entry name" value="EF4_II"/>
    <property type="match status" value="1"/>
</dbReference>
<dbReference type="Pfam" id="PF06421">
    <property type="entry name" value="LepA_C"/>
    <property type="match status" value="1"/>
</dbReference>
<name>A0A5D0MK61_9BACT</name>
<dbReference type="FunFam" id="3.30.70.2570:FF:000001">
    <property type="entry name" value="Translation factor GUF1, mitochondrial"/>
    <property type="match status" value="1"/>
</dbReference>
<evidence type="ECO:0000256" key="6">
    <source>
        <dbReference type="ARBA" id="ARBA00023134"/>
    </source>
</evidence>
<dbReference type="PANTHER" id="PTHR43512">
    <property type="entry name" value="TRANSLATION FACTOR GUF1-RELATED"/>
    <property type="match status" value="1"/>
</dbReference>
<dbReference type="CDD" id="cd03709">
    <property type="entry name" value="lepA_C"/>
    <property type="match status" value="1"/>
</dbReference>
<evidence type="ECO:0000259" key="13">
    <source>
        <dbReference type="PROSITE" id="PS51722"/>
    </source>
</evidence>
<evidence type="ECO:0000256" key="4">
    <source>
        <dbReference type="ARBA" id="ARBA00022801"/>
    </source>
</evidence>
<accession>A0A5D0MK61</accession>
<gene>
    <name evidence="12 14" type="primary">lepA</name>
    <name evidence="14" type="ORF">FXF47_03105</name>
</gene>
<feature type="binding site" evidence="12">
    <location>
        <begin position="16"/>
        <end position="21"/>
    </location>
    <ligand>
        <name>GTP</name>
        <dbReference type="ChEBI" id="CHEBI:37565"/>
    </ligand>
</feature>
<dbReference type="InterPro" id="IPR005225">
    <property type="entry name" value="Small_GTP-bd"/>
</dbReference>
<keyword evidence="15" id="KW-1185">Reference proteome</keyword>
<dbReference type="SUPFAM" id="SSF52540">
    <property type="entry name" value="P-loop containing nucleoside triphosphate hydrolases"/>
    <property type="match status" value="1"/>
</dbReference>
<dbReference type="SUPFAM" id="SSF50447">
    <property type="entry name" value="Translation proteins"/>
    <property type="match status" value="1"/>
</dbReference>